<protein>
    <recommendedName>
        <fullName evidence="3">Secreted protein</fullName>
    </recommendedName>
</protein>
<evidence type="ECO:0008006" key="3">
    <source>
        <dbReference type="Google" id="ProtNLM"/>
    </source>
</evidence>
<organism evidence="1 2">
    <name type="scientific">Cirrhinus molitorella</name>
    <name type="common">mud carp</name>
    <dbReference type="NCBI Taxonomy" id="172907"/>
    <lineage>
        <taxon>Eukaryota</taxon>
        <taxon>Metazoa</taxon>
        <taxon>Chordata</taxon>
        <taxon>Craniata</taxon>
        <taxon>Vertebrata</taxon>
        <taxon>Euteleostomi</taxon>
        <taxon>Actinopterygii</taxon>
        <taxon>Neopterygii</taxon>
        <taxon>Teleostei</taxon>
        <taxon>Ostariophysi</taxon>
        <taxon>Cypriniformes</taxon>
        <taxon>Cyprinidae</taxon>
        <taxon>Labeoninae</taxon>
        <taxon>Labeonini</taxon>
        <taxon>Cirrhinus</taxon>
    </lineage>
</organism>
<evidence type="ECO:0000313" key="2">
    <source>
        <dbReference type="Proteomes" id="UP001558613"/>
    </source>
</evidence>
<gene>
    <name evidence="1" type="ORF">QQF64_011732</name>
</gene>
<name>A0ABR3LTF6_9TELE</name>
<reference evidence="1 2" key="1">
    <citation type="submission" date="2023-09" db="EMBL/GenBank/DDBJ databases">
        <authorList>
            <person name="Wang M."/>
        </authorList>
    </citation>
    <scope>NUCLEOTIDE SEQUENCE [LARGE SCALE GENOMIC DNA]</scope>
    <source>
        <strain evidence="1">GT-2023</strain>
        <tissue evidence="1">Liver</tissue>
    </source>
</reference>
<sequence length="74" mass="7991">MSNYVAIIRLRACALSSAPRRAWTASASYFSSRARVCVCVCACEDSTGGFWFLTPLASRLGFASRKNFAASSKS</sequence>
<dbReference type="Proteomes" id="UP001558613">
    <property type="component" value="Unassembled WGS sequence"/>
</dbReference>
<keyword evidence="2" id="KW-1185">Reference proteome</keyword>
<comment type="caution">
    <text evidence="1">The sequence shown here is derived from an EMBL/GenBank/DDBJ whole genome shotgun (WGS) entry which is preliminary data.</text>
</comment>
<proteinExistence type="predicted"/>
<evidence type="ECO:0000313" key="1">
    <source>
        <dbReference type="EMBL" id="KAL1256187.1"/>
    </source>
</evidence>
<accession>A0ABR3LTF6</accession>
<dbReference type="EMBL" id="JAYMGO010000018">
    <property type="protein sequence ID" value="KAL1256187.1"/>
    <property type="molecule type" value="Genomic_DNA"/>
</dbReference>